<comment type="caution">
    <text evidence="2">The sequence shown here is derived from an EMBL/GenBank/DDBJ whole genome shotgun (WGS) entry which is preliminary data.</text>
</comment>
<feature type="transmembrane region" description="Helical" evidence="1">
    <location>
        <begin position="6"/>
        <end position="28"/>
    </location>
</feature>
<keyword evidence="1" id="KW-1133">Transmembrane helix</keyword>
<sequence length="354" mass="41446">MKRKIPTPIIIISVFATIVVITCFCLGFKIPQFDNHKKWTTLDDNKDSRFSIDKVTDAYVLVDLENPKQFVCYGDSVRIISESGEIKHVFKTETDDILIDKINNRLIEQATTFEKWKTEVDSVFVIDLKNYSKKRVPITENIVSETYEDFKKRLGIVIVYDVSKAKEFTVADSLCSLKYMASQKKYIAFLNTLSPVIQLDNKYGGRHSRVAFYSNKQGELFKIVSSDVITSDNFESYMRSLDKLWPNWNAEPNKYEFKFKTGNFALVAKSRVMGNDLTSDLYFTNIRFEQNYVNYYAIKLKDSVLNFKMFDHTHIIYLEKNLQDFDQLNVPKSDRDTLAFVYGNYLYRVYLKKR</sequence>
<evidence type="ECO:0000256" key="1">
    <source>
        <dbReference type="SAM" id="Phobius"/>
    </source>
</evidence>
<gene>
    <name evidence="2" type="ORF">EZJ43_13310</name>
</gene>
<reference evidence="2 3" key="1">
    <citation type="submission" date="2019-02" db="EMBL/GenBank/DDBJ databases">
        <title>Pedobacter sp. nov., a novel speices isolated from soil of pinguins habitat in Antarcitica.</title>
        <authorList>
            <person name="He R.-H."/>
        </authorList>
    </citation>
    <scope>NUCLEOTIDE SEQUENCE [LARGE SCALE GENOMIC DNA]</scope>
    <source>
        <strain evidence="2 3">E01020</strain>
    </source>
</reference>
<evidence type="ECO:0000313" key="2">
    <source>
        <dbReference type="EMBL" id="TDG35594.1"/>
    </source>
</evidence>
<dbReference type="Proteomes" id="UP000295668">
    <property type="component" value="Unassembled WGS sequence"/>
</dbReference>
<keyword evidence="3" id="KW-1185">Reference proteome</keyword>
<proteinExistence type="predicted"/>
<dbReference type="EMBL" id="SJCY01000009">
    <property type="protein sequence ID" value="TDG35594.1"/>
    <property type="molecule type" value="Genomic_DNA"/>
</dbReference>
<name>A0A4R5MJ12_9SPHI</name>
<keyword evidence="1" id="KW-0812">Transmembrane</keyword>
<organism evidence="2 3">
    <name type="scientific">Pedobacter changchengzhani</name>
    <dbReference type="NCBI Taxonomy" id="2529274"/>
    <lineage>
        <taxon>Bacteria</taxon>
        <taxon>Pseudomonadati</taxon>
        <taxon>Bacteroidota</taxon>
        <taxon>Sphingobacteriia</taxon>
        <taxon>Sphingobacteriales</taxon>
        <taxon>Sphingobacteriaceae</taxon>
        <taxon>Pedobacter</taxon>
    </lineage>
</organism>
<keyword evidence="1" id="KW-0472">Membrane</keyword>
<dbReference type="AlphaFoldDB" id="A0A4R5MJ12"/>
<protein>
    <submittedName>
        <fullName evidence="2">Uncharacterized protein</fullName>
    </submittedName>
</protein>
<accession>A0A4R5MJ12</accession>
<dbReference type="OrthoDB" id="771917at2"/>
<dbReference type="RefSeq" id="WP_133263204.1">
    <property type="nucleotide sequence ID" value="NZ_SJCY01000009.1"/>
</dbReference>
<evidence type="ECO:0000313" key="3">
    <source>
        <dbReference type="Proteomes" id="UP000295668"/>
    </source>
</evidence>